<proteinExistence type="predicted"/>
<protein>
    <submittedName>
        <fullName evidence="1">Uncharacterized protein</fullName>
    </submittedName>
</protein>
<name>A0A0E9TPP5_ANGAN</name>
<reference evidence="1" key="2">
    <citation type="journal article" date="2015" name="Fish Shellfish Immunol.">
        <title>Early steps in the European eel (Anguilla anguilla)-Vibrio vulnificus interaction in the gills: Role of the RtxA13 toxin.</title>
        <authorList>
            <person name="Callol A."/>
            <person name="Pajuelo D."/>
            <person name="Ebbesson L."/>
            <person name="Teles M."/>
            <person name="MacKenzie S."/>
            <person name="Amaro C."/>
        </authorList>
    </citation>
    <scope>NUCLEOTIDE SEQUENCE</scope>
</reference>
<sequence>MTLVKSFSFVHQKLYKHAHAYTHTFSSIRLPHCSGKHKEKSNTTACLVLFVF</sequence>
<accession>A0A0E9TPP5</accession>
<organism evidence="1">
    <name type="scientific">Anguilla anguilla</name>
    <name type="common">European freshwater eel</name>
    <name type="synonym">Muraena anguilla</name>
    <dbReference type="NCBI Taxonomy" id="7936"/>
    <lineage>
        <taxon>Eukaryota</taxon>
        <taxon>Metazoa</taxon>
        <taxon>Chordata</taxon>
        <taxon>Craniata</taxon>
        <taxon>Vertebrata</taxon>
        <taxon>Euteleostomi</taxon>
        <taxon>Actinopterygii</taxon>
        <taxon>Neopterygii</taxon>
        <taxon>Teleostei</taxon>
        <taxon>Anguilliformes</taxon>
        <taxon>Anguillidae</taxon>
        <taxon>Anguilla</taxon>
    </lineage>
</organism>
<reference evidence="1" key="1">
    <citation type="submission" date="2014-11" db="EMBL/GenBank/DDBJ databases">
        <authorList>
            <person name="Amaro Gonzalez C."/>
        </authorList>
    </citation>
    <scope>NUCLEOTIDE SEQUENCE</scope>
</reference>
<dbReference type="AlphaFoldDB" id="A0A0E9TPP5"/>
<dbReference type="EMBL" id="GBXM01052878">
    <property type="protein sequence ID" value="JAH55699.1"/>
    <property type="molecule type" value="Transcribed_RNA"/>
</dbReference>
<evidence type="ECO:0000313" key="1">
    <source>
        <dbReference type="EMBL" id="JAH55699.1"/>
    </source>
</evidence>